<proteinExistence type="predicted"/>
<feature type="domain" description="AttH" evidence="1">
    <location>
        <begin position="76"/>
        <end position="249"/>
    </location>
</feature>
<reference evidence="2 3" key="1">
    <citation type="submission" date="2016-10" db="EMBL/GenBank/DDBJ databases">
        <authorList>
            <person name="de Groot N.N."/>
        </authorList>
    </citation>
    <scope>NUCLEOTIDE SEQUENCE [LARGE SCALE GENOMIC DNA]</scope>
    <source>
        <strain evidence="2 3">DSM 4180</strain>
    </source>
</reference>
<dbReference type="EMBL" id="FOUO01000002">
    <property type="protein sequence ID" value="SFM30618.1"/>
    <property type="molecule type" value="Genomic_DNA"/>
</dbReference>
<keyword evidence="2" id="KW-0378">Hydrolase</keyword>
<organism evidence="2 3">
    <name type="scientific">Ectothiorhodospira mobilis</name>
    <dbReference type="NCBI Taxonomy" id="195064"/>
    <lineage>
        <taxon>Bacteria</taxon>
        <taxon>Pseudomonadati</taxon>
        <taxon>Pseudomonadota</taxon>
        <taxon>Gammaproteobacteria</taxon>
        <taxon>Chromatiales</taxon>
        <taxon>Ectothiorhodospiraceae</taxon>
        <taxon>Ectothiorhodospira</taxon>
    </lineage>
</organism>
<dbReference type="InterPro" id="IPR023374">
    <property type="entry name" value="AttH-like_dom_sf"/>
</dbReference>
<dbReference type="OrthoDB" id="9770826at2"/>
<dbReference type="Pfam" id="PF17186">
    <property type="entry name" value="Lipocalin_9"/>
    <property type="match status" value="1"/>
</dbReference>
<sequence>MSGRTGREWIRRILLPLLILVVAGCEGPEPAPGEGERLQVSRALSGDDLSGYARAVEPRSFRFPQDHGAHPDYRNEWWYVTGNLEDETGRRFGYQLTFFRFALAPEAPSSPSAWATNQGWMAHLAVTDVAGAGHRAFERFSRGAAGLAGAGLGPFRVWLDDWRLEAVAGNGFPWRLRAGAGAVALDLRLDALKPVVLQGEAGLSQKSGRPGNASYYYSITRMQTEGRLTLNDKEYRVSGLSWMDREWSTSALGKDQVGWDWFSLQLADGHDVMLYRMRLEDGGVDPVSHGLWVDPRGGYRPIPREGYRVRVLDTWTAPSGAVYPVAWRVHLLGQDRTLEVRAVRPDQEMDLTVRYWEGAVDVFEDGRPAGRGFVELTGYDPQGRDVQTDAHGPS</sequence>
<keyword evidence="3" id="KW-1185">Reference proteome</keyword>
<dbReference type="PANTHER" id="PTHR38591">
    <property type="entry name" value="HYDROLASE"/>
    <property type="match status" value="1"/>
</dbReference>
<dbReference type="STRING" id="195064.SAMN05421721_102192"/>
<dbReference type="Pfam" id="PF07143">
    <property type="entry name" value="CrtC"/>
    <property type="match status" value="1"/>
</dbReference>
<dbReference type="PANTHER" id="PTHR38591:SF1">
    <property type="entry name" value="BLL1000 PROTEIN"/>
    <property type="match status" value="1"/>
</dbReference>
<evidence type="ECO:0000259" key="1">
    <source>
        <dbReference type="Pfam" id="PF07143"/>
    </source>
</evidence>
<dbReference type="PROSITE" id="PS51257">
    <property type="entry name" value="PROKAR_LIPOPROTEIN"/>
    <property type="match status" value="1"/>
</dbReference>
<dbReference type="InterPro" id="IPR010791">
    <property type="entry name" value="AttH_dom"/>
</dbReference>
<evidence type="ECO:0000313" key="3">
    <source>
        <dbReference type="Proteomes" id="UP000199556"/>
    </source>
</evidence>
<protein>
    <submittedName>
        <fullName evidence="2">Predicted secreted hydrolase</fullName>
    </submittedName>
</protein>
<dbReference type="RefSeq" id="WP_090483594.1">
    <property type="nucleotide sequence ID" value="NZ_FOUO01000002.1"/>
</dbReference>
<dbReference type="Proteomes" id="UP000199556">
    <property type="component" value="Unassembled WGS sequence"/>
</dbReference>
<name>A0A1I4PS72_ECTMO</name>
<dbReference type="AlphaFoldDB" id="A0A1I4PS72"/>
<dbReference type="SUPFAM" id="SSF159245">
    <property type="entry name" value="AttH-like"/>
    <property type="match status" value="1"/>
</dbReference>
<dbReference type="Gene3D" id="2.40.370.10">
    <property type="entry name" value="AttH-like domain"/>
    <property type="match status" value="2"/>
</dbReference>
<evidence type="ECO:0000313" key="2">
    <source>
        <dbReference type="EMBL" id="SFM30618.1"/>
    </source>
</evidence>
<accession>A0A1I4PS72</accession>
<dbReference type="GO" id="GO:0016787">
    <property type="term" value="F:hydrolase activity"/>
    <property type="evidence" value="ECO:0007669"/>
    <property type="project" value="UniProtKB-KW"/>
</dbReference>
<gene>
    <name evidence="2" type="ORF">SAMN05421721_102192</name>
</gene>